<evidence type="ECO:0000313" key="4">
    <source>
        <dbReference type="Proteomes" id="UP000007721"/>
    </source>
</evidence>
<evidence type="ECO:0000313" key="3">
    <source>
        <dbReference type="EMBL" id="ACM21428.1"/>
    </source>
</evidence>
<organism evidence="3 4">
    <name type="scientific">Geotalea daltonii (strain DSM 22248 / JCM 15807 / FRC-32)</name>
    <name type="common">Geobacter daltonii</name>
    <dbReference type="NCBI Taxonomy" id="316067"/>
    <lineage>
        <taxon>Bacteria</taxon>
        <taxon>Pseudomonadati</taxon>
        <taxon>Thermodesulfobacteriota</taxon>
        <taxon>Desulfuromonadia</taxon>
        <taxon>Geobacterales</taxon>
        <taxon>Geobacteraceae</taxon>
        <taxon>Geotalea</taxon>
    </lineage>
</organism>
<dbReference type="Proteomes" id="UP000007721">
    <property type="component" value="Chromosome"/>
</dbReference>
<dbReference type="EMBL" id="CP001390">
    <property type="protein sequence ID" value="ACM21428.1"/>
    <property type="molecule type" value="Genomic_DNA"/>
</dbReference>
<proteinExistence type="predicted"/>
<feature type="domain" description="DUF2914" evidence="2">
    <location>
        <begin position="75"/>
        <end position="135"/>
    </location>
</feature>
<name>B9M3K7_GEODF</name>
<dbReference type="AlphaFoldDB" id="B9M3K7"/>
<dbReference type="KEGG" id="geo:Geob_3085"/>
<reference evidence="3 4" key="1">
    <citation type="submission" date="2009-01" db="EMBL/GenBank/DDBJ databases">
        <title>Complete sequence of Geobacter sp. FRC-32.</title>
        <authorList>
            <consortium name="US DOE Joint Genome Institute"/>
            <person name="Lucas S."/>
            <person name="Copeland A."/>
            <person name="Lapidus A."/>
            <person name="Glavina del Rio T."/>
            <person name="Dalin E."/>
            <person name="Tice H."/>
            <person name="Bruce D."/>
            <person name="Goodwin L."/>
            <person name="Pitluck S."/>
            <person name="Saunders E."/>
            <person name="Brettin T."/>
            <person name="Detter J.C."/>
            <person name="Han C."/>
            <person name="Larimer F."/>
            <person name="Land M."/>
            <person name="Hauser L."/>
            <person name="Kyrpides N."/>
            <person name="Ovchinnikova G."/>
            <person name="Kostka J."/>
            <person name="Richardson P."/>
        </authorList>
    </citation>
    <scope>NUCLEOTIDE SEQUENCE [LARGE SCALE GENOMIC DNA]</scope>
    <source>
        <strain evidence="4">DSM 22248 / JCM 15807 / FRC-32</strain>
    </source>
</reference>
<evidence type="ECO:0000256" key="1">
    <source>
        <dbReference type="SAM" id="SignalP"/>
    </source>
</evidence>
<protein>
    <recommendedName>
        <fullName evidence="2">DUF2914 domain-containing protein</fullName>
    </recommendedName>
</protein>
<dbReference type="STRING" id="316067.Geob_3085"/>
<dbReference type="HOGENOM" id="CLU_141686_1_0_7"/>
<keyword evidence="4" id="KW-1185">Reference proteome</keyword>
<keyword evidence="1" id="KW-0732">Signal</keyword>
<dbReference type="OrthoDB" id="13952at2"/>
<feature type="signal peptide" evidence="1">
    <location>
        <begin position="1"/>
        <end position="20"/>
    </location>
</feature>
<dbReference type="InterPro" id="IPR022606">
    <property type="entry name" value="DUF2914"/>
</dbReference>
<dbReference type="Pfam" id="PF11141">
    <property type="entry name" value="DUF2914"/>
    <property type="match status" value="1"/>
</dbReference>
<evidence type="ECO:0000259" key="2">
    <source>
        <dbReference type="Pfam" id="PF11141"/>
    </source>
</evidence>
<accession>B9M3K7</accession>
<feature type="chain" id="PRO_5002886607" description="DUF2914 domain-containing protein" evidence="1">
    <location>
        <begin position="21"/>
        <end position="136"/>
    </location>
</feature>
<sequence>MRVRLSGLLSLFASVSIVVASGHTVRAGEIKITEMAVTTKIVKGNPIDSVSRISSSSVKALFCFTRLTKDLEEDASVKHVWYKNNQFAAEYDLPVKGKRWRTYSRKLIGKGASGDWRVEVLDEEGNLLKSINFRIN</sequence>
<gene>
    <name evidence="3" type="ordered locus">Geob_3085</name>
</gene>